<dbReference type="PIRSF" id="PIRSF006324">
    <property type="entry name" value="LeuE"/>
    <property type="match status" value="1"/>
</dbReference>
<sequence>MAIELQLLLSLAVIHTVALASPGPDFALVVKMATQERRSTAVASAAGISVAILLHTIFSLTGVSLVIKSSPHLFMAVQLIGACYLGWMGMSAIRAAISHWQDKQSTIVQQSATAVLTIKQGFMQGLYTNLLNPKALVFFITLFSAMITPEINLLTKLTAAVMLLLLSMVWFSLIALVLSKPSIQLTMKRATPIINLITGLLFLSVALAIISGLM</sequence>
<evidence type="ECO:0000256" key="6">
    <source>
        <dbReference type="SAM" id="Phobius"/>
    </source>
</evidence>
<reference evidence="7 8" key="1">
    <citation type="submission" date="2021-05" db="EMBL/GenBank/DDBJ databases">
        <title>Molecular characterization for Shewanella algae harboring chromosomal blaOXA-55-like strains isolated from clinical and environment sample.</title>
        <authorList>
            <person name="Ohama Y."/>
            <person name="Aoki K."/>
            <person name="Harada S."/>
            <person name="Moriya K."/>
            <person name="Ishii Y."/>
            <person name="Tateda K."/>
        </authorList>
    </citation>
    <scope>NUCLEOTIDE SEQUENCE [LARGE SCALE GENOMIC DNA]</scope>
    <source>
        <strain evidence="7 8">MBTL60-118</strain>
    </source>
</reference>
<dbReference type="PANTHER" id="PTHR30086">
    <property type="entry name" value="ARGININE EXPORTER PROTEIN ARGO"/>
    <property type="match status" value="1"/>
</dbReference>
<feature type="transmembrane region" description="Helical" evidence="6">
    <location>
        <begin position="44"/>
        <end position="67"/>
    </location>
</feature>
<comment type="subcellular location">
    <subcellularLocation>
        <location evidence="1">Cell membrane</location>
        <topology evidence="1">Multi-pass membrane protein</topology>
    </subcellularLocation>
</comment>
<comment type="caution">
    <text evidence="7">The sequence shown here is derived from an EMBL/GenBank/DDBJ whole genome shotgun (WGS) entry which is preliminary data.</text>
</comment>
<gene>
    <name evidence="7" type="ORF">TUM3794_30330</name>
</gene>
<feature type="transmembrane region" description="Helical" evidence="6">
    <location>
        <begin position="159"/>
        <end position="178"/>
    </location>
</feature>
<evidence type="ECO:0000256" key="5">
    <source>
        <dbReference type="ARBA" id="ARBA00023136"/>
    </source>
</evidence>
<name>A0ABQ4P8L3_SHECO</name>
<keyword evidence="8" id="KW-1185">Reference proteome</keyword>
<accession>A0ABQ4P8L3</accession>
<feature type="transmembrane region" description="Helical" evidence="6">
    <location>
        <begin position="190"/>
        <end position="213"/>
    </location>
</feature>
<dbReference type="Pfam" id="PF01810">
    <property type="entry name" value="LysE"/>
    <property type="match status" value="1"/>
</dbReference>
<dbReference type="Proteomes" id="UP000773469">
    <property type="component" value="Unassembled WGS sequence"/>
</dbReference>
<dbReference type="PANTHER" id="PTHR30086:SF17">
    <property type="entry name" value="LYSE FAMILY TRANSLOCATOR"/>
    <property type="match status" value="1"/>
</dbReference>
<evidence type="ECO:0000256" key="4">
    <source>
        <dbReference type="ARBA" id="ARBA00022989"/>
    </source>
</evidence>
<evidence type="ECO:0000313" key="7">
    <source>
        <dbReference type="EMBL" id="GIU43802.1"/>
    </source>
</evidence>
<evidence type="ECO:0000256" key="2">
    <source>
        <dbReference type="ARBA" id="ARBA00022475"/>
    </source>
</evidence>
<keyword evidence="2" id="KW-1003">Cell membrane</keyword>
<evidence type="ECO:0000256" key="1">
    <source>
        <dbReference type="ARBA" id="ARBA00004651"/>
    </source>
</evidence>
<evidence type="ECO:0000313" key="8">
    <source>
        <dbReference type="Proteomes" id="UP000773469"/>
    </source>
</evidence>
<dbReference type="InterPro" id="IPR001123">
    <property type="entry name" value="LeuE-type"/>
</dbReference>
<protein>
    <submittedName>
        <fullName evidence="7">Lysine transporter LysE</fullName>
    </submittedName>
</protein>
<feature type="transmembrane region" description="Helical" evidence="6">
    <location>
        <begin position="126"/>
        <end position="147"/>
    </location>
</feature>
<organism evidence="7 8">
    <name type="scientific">Shewanella colwelliana</name>
    <name type="common">Alteromonas colwelliana</name>
    <dbReference type="NCBI Taxonomy" id="23"/>
    <lineage>
        <taxon>Bacteria</taxon>
        <taxon>Pseudomonadati</taxon>
        <taxon>Pseudomonadota</taxon>
        <taxon>Gammaproteobacteria</taxon>
        <taxon>Alteromonadales</taxon>
        <taxon>Shewanellaceae</taxon>
        <taxon>Shewanella</taxon>
    </lineage>
</organism>
<keyword evidence="3 6" id="KW-0812">Transmembrane</keyword>
<keyword evidence="5 6" id="KW-0472">Membrane</keyword>
<proteinExistence type="predicted"/>
<evidence type="ECO:0000256" key="3">
    <source>
        <dbReference type="ARBA" id="ARBA00022692"/>
    </source>
</evidence>
<keyword evidence="4 6" id="KW-1133">Transmembrane helix</keyword>
<dbReference type="EMBL" id="BPEU01000023">
    <property type="protein sequence ID" value="GIU43802.1"/>
    <property type="molecule type" value="Genomic_DNA"/>
</dbReference>